<accession>A0ABP6QEC3</accession>
<evidence type="ECO:0000256" key="2">
    <source>
        <dbReference type="SAM" id="Phobius"/>
    </source>
</evidence>
<keyword evidence="2" id="KW-0812">Transmembrane</keyword>
<name>A0ABP6QEC3_9ACTN</name>
<evidence type="ECO:0008006" key="5">
    <source>
        <dbReference type="Google" id="ProtNLM"/>
    </source>
</evidence>
<feature type="transmembrane region" description="Helical" evidence="2">
    <location>
        <begin position="356"/>
        <end position="378"/>
    </location>
</feature>
<evidence type="ECO:0000256" key="1">
    <source>
        <dbReference type="SAM" id="MobiDB-lite"/>
    </source>
</evidence>
<proteinExistence type="predicted"/>
<keyword evidence="2" id="KW-1133">Transmembrane helix</keyword>
<dbReference type="Gene3D" id="2.60.120.200">
    <property type="match status" value="1"/>
</dbReference>
<organism evidence="3 4">
    <name type="scientific">Actinocorallia longicatena</name>
    <dbReference type="NCBI Taxonomy" id="111803"/>
    <lineage>
        <taxon>Bacteria</taxon>
        <taxon>Bacillati</taxon>
        <taxon>Actinomycetota</taxon>
        <taxon>Actinomycetes</taxon>
        <taxon>Streptosporangiales</taxon>
        <taxon>Thermomonosporaceae</taxon>
        <taxon>Actinocorallia</taxon>
    </lineage>
</organism>
<gene>
    <name evidence="3" type="ORF">GCM10010468_50660</name>
</gene>
<dbReference type="Proteomes" id="UP001501237">
    <property type="component" value="Unassembled WGS sequence"/>
</dbReference>
<feature type="region of interest" description="Disordered" evidence="1">
    <location>
        <begin position="45"/>
        <end position="68"/>
    </location>
</feature>
<feature type="transmembrane region" description="Helical" evidence="2">
    <location>
        <begin position="270"/>
        <end position="290"/>
    </location>
</feature>
<keyword evidence="2" id="KW-0472">Membrane</keyword>
<protein>
    <recommendedName>
        <fullName evidence="5">ABC-type transport system involved in multi-copper enzyme maturation permease subunit</fullName>
    </recommendedName>
</protein>
<evidence type="ECO:0000313" key="4">
    <source>
        <dbReference type="Proteomes" id="UP001501237"/>
    </source>
</evidence>
<sequence>MSEFGWLIRAEWTKLRSVPRWMMALGAAIGLTVLVALLTSAGAGSEATGGSGPDDSPRPPRGFQDGGSFTYKALPADGTLIARVVSQKDTSPWAKAGLMIRASQDRGAAHATVVLTPGHGVRMEADFKDRASTAATPGKPTWLKLTRTGPTVTGYTSQDGTTWRKLSTYRLSGPALLGLFVASPDQTKVIRQFGSESIDSFPAIANAVFDNVTPEPVGWTDSGAPEGPGAEGPDGAEITTFAWSDGKATMNGVNDLGPDLYGDDITRTTLTGILLGLIAVIAVAVLFVTTEYRKGMALTTYTISPRRGRVLAARTLVLGATGFVIGLVASVAALLLSAPLIRADKRRDISLTDPTVLRAVLCTALLVSLVMIFSLALATLFRNTAAAVGTALVGLLLPQIIATGLPLSAARWLTRLTPSAAFEAQQTFRHYDTALSPWPALAVLFLYAALTLALASRTLTTRDA</sequence>
<feature type="transmembrane region" description="Helical" evidence="2">
    <location>
        <begin position="385"/>
        <end position="407"/>
    </location>
</feature>
<evidence type="ECO:0000313" key="3">
    <source>
        <dbReference type="EMBL" id="GAA3223880.1"/>
    </source>
</evidence>
<dbReference type="RefSeq" id="WP_344832745.1">
    <property type="nucleotide sequence ID" value="NZ_BAAAUV010000013.1"/>
</dbReference>
<keyword evidence="4" id="KW-1185">Reference proteome</keyword>
<feature type="transmembrane region" description="Helical" evidence="2">
    <location>
        <begin position="438"/>
        <end position="455"/>
    </location>
</feature>
<comment type="caution">
    <text evidence="3">The sequence shown here is derived from an EMBL/GenBank/DDBJ whole genome shotgun (WGS) entry which is preliminary data.</text>
</comment>
<feature type="transmembrane region" description="Helical" evidence="2">
    <location>
        <begin position="311"/>
        <end position="336"/>
    </location>
</feature>
<dbReference type="EMBL" id="BAAAUV010000013">
    <property type="protein sequence ID" value="GAA3223880.1"/>
    <property type="molecule type" value="Genomic_DNA"/>
</dbReference>
<reference evidence="4" key="1">
    <citation type="journal article" date="2019" name="Int. J. Syst. Evol. Microbiol.">
        <title>The Global Catalogue of Microorganisms (GCM) 10K type strain sequencing project: providing services to taxonomists for standard genome sequencing and annotation.</title>
        <authorList>
            <consortium name="The Broad Institute Genomics Platform"/>
            <consortium name="The Broad Institute Genome Sequencing Center for Infectious Disease"/>
            <person name="Wu L."/>
            <person name="Ma J."/>
        </authorList>
    </citation>
    <scope>NUCLEOTIDE SEQUENCE [LARGE SCALE GENOMIC DNA]</scope>
    <source>
        <strain evidence="4">JCM 9377</strain>
    </source>
</reference>